<dbReference type="EMBL" id="CP102480">
    <property type="protein sequence ID" value="UUX48157.1"/>
    <property type="molecule type" value="Genomic_DNA"/>
</dbReference>
<dbReference type="Proteomes" id="UP001060336">
    <property type="component" value="Chromosome"/>
</dbReference>
<keyword evidence="2" id="KW-0503">Monooxygenase</keyword>
<organism evidence="2 3">
    <name type="scientific">Nisaea acidiphila</name>
    <dbReference type="NCBI Taxonomy" id="1862145"/>
    <lineage>
        <taxon>Bacteria</taxon>
        <taxon>Pseudomonadati</taxon>
        <taxon>Pseudomonadota</taxon>
        <taxon>Alphaproteobacteria</taxon>
        <taxon>Rhodospirillales</taxon>
        <taxon>Thalassobaculaceae</taxon>
        <taxon>Nisaea</taxon>
    </lineage>
</organism>
<protein>
    <submittedName>
        <fullName evidence="2">Antibiotic biosynthesis monooxygenase</fullName>
    </submittedName>
</protein>
<dbReference type="InterPro" id="IPR011008">
    <property type="entry name" value="Dimeric_a/b-barrel"/>
</dbReference>
<dbReference type="InterPro" id="IPR050744">
    <property type="entry name" value="AI-2_Isomerase_LsrG"/>
</dbReference>
<keyword evidence="2" id="KW-0560">Oxidoreductase</keyword>
<name>A0A9J7AS65_9PROT</name>
<feature type="domain" description="ABM" evidence="1">
    <location>
        <begin position="2"/>
        <end position="90"/>
    </location>
</feature>
<dbReference type="AlphaFoldDB" id="A0A9J7AS65"/>
<dbReference type="InterPro" id="IPR007138">
    <property type="entry name" value="ABM_dom"/>
</dbReference>
<proteinExistence type="predicted"/>
<evidence type="ECO:0000313" key="2">
    <source>
        <dbReference type="EMBL" id="UUX48157.1"/>
    </source>
</evidence>
<dbReference type="GO" id="GO:0004497">
    <property type="term" value="F:monooxygenase activity"/>
    <property type="evidence" value="ECO:0007669"/>
    <property type="project" value="UniProtKB-KW"/>
</dbReference>
<keyword evidence="3" id="KW-1185">Reference proteome</keyword>
<evidence type="ECO:0000313" key="3">
    <source>
        <dbReference type="Proteomes" id="UP001060336"/>
    </source>
</evidence>
<dbReference type="GO" id="GO:0005829">
    <property type="term" value="C:cytosol"/>
    <property type="evidence" value="ECO:0007669"/>
    <property type="project" value="TreeGrafter"/>
</dbReference>
<reference evidence="2" key="1">
    <citation type="submission" date="2022-08" db="EMBL/GenBank/DDBJ databases">
        <title>Nisaea acidiphila sp. nov., isolated from a marine algal debris and emended description of the genus Nisaea Urios et al. 2008.</title>
        <authorList>
            <person name="Kwon K."/>
        </authorList>
    </citation>
    <scope>NUCLEOTIDE SEQUENCE</scope>
    <source>
        <strain evidence="2">MEBiC11861</strain>
    </source>
</reference>
<dbReference type="PANTHER" id="PTHR33336:SF3">
    <property type="entry name" value="ABM DOMAIN-CONTAINING PROTEIN"/>
    <property type="match status" value="1"/>
</dbReference>
<dbReference type="KEGG" id="naci:NUH88_12095"/>
<evidence type="ECO:0000259" key="1">
    <source>
        <dbReference type="PROSITE" id="PS51725"/>
    </source>
</evidence>
<dbReference type="Pfam" id="PF03992">
    <property type="entry name" value="ABM"/>
    <property type="match status" value="1"/>
</dbReference>
<sequence length="105" mass="11590">MIVIAVNLVVDAADADAFETRLRKHAANSLTQPGCKGFLVARDQENAGSFHLWESYDDMDAFEEHKNAGFMADFREYSTPLVKERHLAICDLVPGGVAEHEGLVV</sequence>
<dbReference type="PANTHER" id="PTHR33336">
    <property type="entry name" value="QUINOL MONOOXYGENASE YGIN-RELATED"/>
    <property type="match status" value="1"/>
</dbReference>
<gene>
    <name evidence="2" type="ORF">NUH88_12095</name>
</gene>
<dbReference type="PROSITE" id="PS51725">
    <property type="entry name" value="ABM"/>
    <property type="match status" value="1"/>
</dbReference>
<accession>A0A9J7AS65</accession>
<dbReference type="SUPFAM" id="SSF54909">
    <property type="entry name" value="Dimeric alpha+beta barrel"/>
    <property type="match status" value="1"/>
</dbReference>
<dbReference type="RefSeq" id="WP_257766665.1">
    <property type="nucleotide sequence ID" value="NZ_CP102480.1"/>
</dbReference>
<dbReference type="Gene3D" id="3.30.70.100">
    <property type="match status" value="1"/>
</dbReference>